<dbReference type="AlphaFoldDB" id="A0A542ZPQ4"/>
<dbReference type="GO" id="GO:0003677">
    <property type="term" value="F:DNA binding"/>
    <property type="evidence" value="ECO:0007669"/>
    <property type="project" value="InterPro"/>
</dbReference>
<name>A0A542ZPQ4_9ACTN</name>
<dbReference type="InterPro" id="IPR038365">
    <property type="entry name" value="EcoRII_C_sf"/>
</dbReference>
<evidence type="ECO:0000313" key="3">
    <source>
        <dbReference type="Proteomes" id="UP000316196"/>
    </source>
</evidence>
<dbReference type="Proteomes" id="UP000316196">
    <property type="component" value="Unassembled WGS sequence"/>
</dbReference>
<feature type="domain" description="Restriction endonuclease type II EcoRII C-terminal" evidence="1">
    <location>
        <begin position="237"/>
        <end position="403"/>
    </location>
</feature>
<dbReference type="RefSeq" id="WP_142092127.1">
    <property type="nucleotide sequence ID" value="NZ_BAAAMD010000003.1"/>
</dbReference>
<dbReference type="SUPFAM" id="SSF52980">
    <property type="entry name" value="Restriction endonuclease-like"/>
    <property type="match status" value="1"/>
</dbReference>
<reference evidence="2 3" key="1">
    <citation type="submission" date="2019-06" db="EMBL/GenBank/DDBJ databases">
        <title>Sequencing the genomes of 1000 actinobacteria strains.</title>
        <authorList>
            <person name="Klenk H.-P."/>
        </authorList>
    </citation>
    <scope>NUCLEOTIDE SEQUENCE [LARGE SCALE GENOMIC DNA]</scope>
    <source>
        <strain evidence="2 3">DSM 8251</strain>
    </source>
</reference>
<dbReference type="Gene3D" id="3.40.91.80">
    <property type="match status" value="1"/>
</dbReference>
<dbReference type="InterPro" id="IPR015109">
    <property type="entry name" value="Restrct_endonuc_II_EcoRII_C"/>
</dbReference>
<dbReference type="Pfam" id="PF09019">
    <property type="entry name" value="EcoRII-C"/>
    <property type="match status" value="1"/>
</dbReference>
<protein>
    <submittedName>
        <fullName evidence="2">EcoRII-like protein</fullName>
    </submittedName>
</protein>
<dbReference type="GO" id="GO:0009036">
    <property type="term" value="F:type II site-specific deoxyribonuclease activity"/>
    <property type="evidence" value="ECO:0007669"/>
    <property type="project" value="InterPro"/>
</dbReference>
<comment type="caution">
    <text evidence="2">The sequence shown here is derived from an EMBL/GenBank/DDBJ whole genome shotgun (WGS) entry which is preliminary data.</text>
</comment>
<proteinExistence type="predicted"/>
<evidence type="ECO:0000313" key="2">
    <source>
        <dbReference type="EMBL" id="TQL62246.1"/>
    </source>
</evidence>
<organism evidence="2 3">
    <name type="scientific">Propioniferax innocua</name>
    <dbReference type="NCBI Taxonomy" id="1753"/>
    <lineage>
        <taxon>Bacteria</taxon>
        <taxon>Bacillati</taxon>
        <taxon>Actinomycetota</taxon>
        <taxon>Actinomycetes</taxon>
        <taxon>Propionibacteriales</taxon>
        <taxon>Propionibacteriaceae</taxon>
        <taxon>Propioniferax</taxon>
    </lineage>
</organism>
<gene>
    <name evidence="2" type="ORF">FB460_0015</name>
</gene>
<dbReference type="InterPro" id="IPR011335">
    <property type="entry name" value="Restrct_endonuc-II-like"/>
</dbReference>
<dbReference type="OrthoDB" id="9797574at2"/>
<evidence type="ECO:0000259" key="1">
    <source>
        <dbReference type="Pfam" id="PF09019"/>
    </source>
</evidence>
<keyword evidence="3" id="KW-1185">Reference proteome</keyword>
<accession>A0A542ZPQ4</accession>
<sequence>MGNLGSQETLTDVYSAAAVKIARKVDVVSPASNQHELNGVSRFSPVLGEPDMGRQPARFVWLDDDEDETIEEGTVNFYDARRGTSRTEYRLYYPSSVRLVRKMVEGDVIVLLKPVEGPVTFAVAPQGSSTLLQLLRLLGLTTEDVNRLDTGRGSLVLENLDTAPPLDQASRSLLERLGQRVADEEDGLASQLCEQFGLRFPPMAEFSAYARKFCEIDPRDDCDTALVEWVETEEHLFKTHERSIVELQLMRLYEGEVDVDAFVSLSLSVQNRRKARAGASLENHMEAILEAHDVSAVNNGVTENRSRPDFLFPDVACYADTGYPSELLTILGAKTTCKDRWRQVLSEAARVPEKHLLTLESPISVHQTDEMKAHGLQLVVPQPLQRSYTPTQQTWLWTLNDFVAEVKKRQEAAVARGLLNRLL</sequence>
<dbReference type="EMBL" id="VFOR01000001">
    <property type="protein sequence ID" value="TQL62246.1"/>
    <property type="molecule type" value="Genomic_DNA"/>
</dbReference>
<dbReference type="GO" id="GO:0009307">
    <property type="term" value="P:DNA restriction-modification system"/>
    <property type="evidence" value="ECO:0007669"/>
    <property type="project" value="InterPro"/>
</dbReference>